<keyword evidence="3" id="KW-0808">Transferase</keyword>
<proteinExistence type="inferred from homology"/>
<dbReference type="InterPro" id="IPR026749">
    <property type="entry name" value="Tmem135"/>
</dbReference>
<accession>J4GLW7</accession>
<dbReference type="Proteomes" id="UP000006352">
    <property type="component" value="Unassembled WGS sequence"/>
</dbReference>
<evidence type="ECO:0000256" key="2">
    <source>
        <dbReference type="ARBA" id="ARBA00012452"/>
    </source>
</evidence>
<dbReference type="InParanoid" id="J4GLW7"/>
<dbReference type="Gene3D" id="1.20.1050.130">
    <property type="match status" value="1"/>
</dbReference>
<evidence type="ECO:0000256" key="1">
    <source>
        <dbReference type="ARBA" id="ARBA00007409"/>
    </source>
</evidence>
<keyword evidence="6" id="KW-0472">Membrane</keyword>
<feature type="domain" description="GST C-terminal" evidence="8">
    <location>
        <begin position="702"/>
        <end position="830"/>
    </location>
</feature>
<dbReference type="Pfam" id="PF02798">
    <property type="entry name" value="GST_N"/>
    <property type="match status" value="1"/>
</dbReference>
<dbReference type="PROSITE" id="PS50405">
    <property type="entry name" value="GST_CTER"/>
    <property type="match status" value="1"/>
</dbReference>
<dbReference type="InterPro" id="IPR010987">
    <property type="entry name" value="Glutathione-S-Trfase_C-like"/>
</dbReference>
<dbReference type="PANTHER" id="PTHR12459">
    <property type="entry name" value="TRANSMEMBRANE PROTEIN 135-RELATED"/>
    <property type="match status" value="1"/>
</dbReference>
<comment type="function">
    <text evidence="5">Involved in the oxidative stress response and detoxification.</text>
</comment>
<dbReference type="SFLD" id="SFLDS00019">
    <property type="entry name" value="Glutathione_Transferase_(cytos"/>
    <property type="match status" value="1"/>
</dbReference>
<dbReference type="EC" id="2.5.1.18" evidence="2"/>
<dbReference type="InterPro" id="IPR004046">
    <property type="entry name" value="GST_C"/>
</dbReference>
<comment type="similarity">
    <text evidence="1">Belongs to the GST superfamily.</text>
</comment>
<dbReference type="PANTHER" id="PTHR12459:SF6">
    <property type="entry name" value="GB|AAD46013.1"/>
    <property type="match status" value="1"/>
</dbReference>
<dbReference type="GO" id="GO:0005737">
    <property type="term" value="C:cytoplasm"/>
    <property type="evidence" value="ECO:0007669"/>
    <property type="project" value="UniProtKB-ARBA"/>
</dbReference>
<dbReference type="EMBL" id="HE796956">
    <property type="protein sequence ID" value="CCL99910.1"/>
    <property type="molecule type" value="Genomic_DNA"/>
</dbReference>
<dbReference type="SFLD" id="SFLDG01151">
    <property type="entry name" value="Main.2:_Nu-like"/>
    <property type="match status" value="1"/>
</dbReference>
<keyword evidence="6" id="KW-0812">Transmembrane</keyword>
<dbReference type="InterPro" id="IPR036282">
    <property type="entry name" value="Glutathione-S-Trfase_C_sf"/>
</dbReference>
<evidence type="ECO:0000256" key="5">
    <source>
        <dbReference type="ARBA" id="ARBA00060024"/>
    </source>
</evidence>
<dbReference type="RefSeq" id="XP_012179193.1">
    <property type="nucleotide sequence ID" value="XM_012323803.1"/>
</dbReference>
<protein>
    <recommendedName>
        <fullName evidence="2">glutathione transferase</fullName>
        <ecNumber evidence="2">2.5.1.18</ecNumber>
    </recommendedName>
</protein>
<gene>
    <name evidence="9" type="ORF">FIBRA_01935</name>
</gene>
<dbReference type="Pfam" id="PF00043">
    <property type="entry name" value="GST_C"/>
    <property type="match status" value="1"/>
</dbReference>
<comment type="catalytic activity">
    <reaction evidence="4">
        <text>RX + glutathione = an S-substituted glutathione + a halide anion + H(+)</text>
        <dbReference type="Rhea" id="RHEA:16437"/>
        <dbReference type="ChEBI" id="CHEBI:15378"/>
        <dbReference type="ChEBI" id="CHEBI:16042"/>
        <dbReference type="ChEBI" id="CHEBI:17792"/>
        <dbReference type="ChEBI" id="CHEBI:57925"/>
        <dbReference type="ChEBI" id="CHEBI:90779"/>
        <dbReference type="EC" id="2.5.1.18"/>
    </reaction>
</comment>
<feature type="transmembrane region" description="Helical" evidence="6">
    <location>
        <begin position="406"/>
        <end position="425"/>
    </location>
</feature>
<evidence type="ECO:0000259" key="8">
    <source>
        <dbReference type="PROSITE" id="PS50405"/>
    </source>
</evidence>
<evidence type="ECO:0000313" key="9">
    <source>
        <dbReference type="EMBL" id="CCL99910.1"/>
    </source>
</evidence>
<dbReference type="AlphaFoldDB" id="J4GLW7"/>
<dbReference type="GO" id="GO:0005634">
    <property type="term" value="C:nucleus"/>
    <property type="evidence" value="ECO:0007669"/>
    <property type="project" value="UniProtKB-ARBA"/>
</dbReference>
<dbReference type="CDD" id="cd03048">
    <property type="entry name" value="GST_N_Ure2p_like"/>
    <property type="match status" value="1"/>
</dbReference>
<evidence type="ECO:0000313" key="10">
    <source>
        <dbReference type="Proteomes" id="UP000006352"/>
    </source>
</evidence>
<dbReference type="InterPro" id="IPR036249">
    <property type="entry name" value="Thioredoxin-like_sf"/>
</dbReference>
<keyword evidence="6" id="KW-1133">Transmembrane helix</keyword>
<name>J4GLW7_9APHY</name>
<feature type="transmembrane region" description="Helical" evidence="6">
    <location>
        <begin position="437"/>
        <end position="459"/>
    </location>
</feature>
<organism evidence="9 10">
    <name type="scientific">Fibroporia radiculosa</name>
    <dbReference type="NCBI Taxonomy" id="599839"/>
    <lineage>
        <taxon>Eukaryota</taxon>
        <taxon>Fungi</taxon>
        <taxon>Dikarya</taxon>
        <taxon>Basidiomycota</taxon>
        <taxon>Agaricomycotina</taxon>
        <taxon>Agaricomycetes</taxon>
        <taxon>Polyporales</taxon>
        <taxon>Fibroporiaceae</taxon>
        <taxon>Fibroporia</taxon>
    </lineage>
</organism>
<dbReference type="STRING" id="599839.J4GLW7"/>
<dbReference type="HOGENOM" id="CLU_016206_1_1_1"/>
<dbReference type="InterPro" id="IPR040079">
    <property type="entry name" value="Glutathione_S-Trfase"/>
</dbReference>
<dbReference type="SUPFAM" id="SSF52833">
    <property type="entry name" value="Thioredoxin-like"/>
    <property type="match status" value="1"/>
</dbReference>
<sequence>MSIPTRDGELTASNASLQRTPSFIQFAPKRAMASFENLVVLANYEERLREARKIVWRDRGEKPVELVDVRECFLHAAKGGLRSGGLAFAIRAGVNLILLLTRIKKIPRDHRFALIRHAAFGPDSFRFAAMLGSFVAVYKFILNALPVLLPHSSPPVRRSSTHHTRSRTLLQASLRPSAYASPFDSPFSGEELDESLSEDIEMATPEVLRGSRHARLSMSAQAHQVWVWRRTRQWHAILAGALAGAIAIMFEKRGRRVAIAQQLFVRGLQGSCNALSSKHGFRIPHGDVLVFSLSCGQIMYAWFFRPETLPRSYDTWIASASKVHLETLAIHRDLVRDGVFKVQDMQKLLATDSVTPLARADMLSRVALASAPPPEQYFGPPFVPCSALHPWFDSCTLTQLDRLVSVFRWMLPIYGALHFIPMLLFRRQRVFRDPLRMLLRAALGSARSSAFLGVFVLIYQSCFCLNHNLYNDLIALRKSVSPSFLSSLAKLLPLPLVNALVARKSYYVYGILAGLSLFVEEKRRREELAMYVLPKGLESAWLTARGRGWVGRTGRWGEVLLTSVGMGMVMSIYQASVDALPDIKEGILLNKGDPSPHPLTAFYKHAVMSHGKQFTLYSHTGGPNGWKVVFVLKELGLEYETIYLDLVKGEQKAPGFTKYNPNGRIPALIDHGNNDFVVWESCAILVYLVEKYDPTHKISPVDAGEKITQLQWLFFQASGQGPYFGQVVTFQLFHSEKIPSAIERYQKEVIRVLGVLESVLSKQEWLVGGKYTIADLSFIPWNTRVESLVESYEGFNFEKDFPAVYKWHNAILSRKAVSDALAEKEALTAAK</sequence>
<evidence type="ECO:0000259" key="7">
    <source>
        <dbReference type="PROSITE" id="PS50404"/>
    </source>
</evidence>
<keyword evidence="10" id="KW-1185">Reference proteome</keyword>
<reference evidence="9 10" key="1">
    <citation type="journal article" date="2012" name="Appl. Environ. Microbiol.">
        <title>Short-read sequencing for genomic analysis of the brown rot fungus Fibroporia radiculosa.</title>
        <authorList>
            <person name="Tang J.D."/>
            <person name="Perkins A.D."/>
            <person name="Sonstegard T.S."/>
            <person name="Schroeder S.G."/>
            <person name="Burgess S.C."/>
            <person name="Diehl S.V."/>
        </authorList>
    </citation>
    <scope>NUCLEOTIDE SEQUENCE [LARGE SCALE GENOMIC DNA]</scope>
    <source>
        <strain evidence="9 10">TFFH 294</strain>
    </source>
</reference>
<dbReference type="OrthoDB" id="291792at2759"/>
<dbReference type="GeneID" id="24094821"/>
<dbReference type="FunFam" id="1.20.1050.130:FF:000016">
    <property type="entry name" value="Glutathione S-transferase 1"/>
    <property type="match status" value="1"/>
</dbReference>
<dbReference type="SUPFAM" id="SSF47616">
    <property type="entry name" value="GST C-terminal domain-like"/>
    <property type="match status" value="1"/>
</dbReference>
<evidence type="ECO:0000256" key="4">
    <source>
        <dbReference type="ARBA" id="ARBA00047960"/>
    </source>
</evidence>
<evidence type="ECO:0000256" key="6">
    <source>
        <dbReference type="SAM" id="Phobius"/>
    </source>
</evidence>
<dbReference type="GO" id="GO:0004364">
    <property type="term" value="F:glutathione transferase activity"/>
    <property type="evidence" value="ECO:0007669"/>
    <property type="project" value="UniProtKB-EC"/>
</dbReference>
<dbReference type="InterPro" id="IPR004045">
    <property type="entry name" value="Glutathione_S-Trfase_N"/>
</dbReference>
<dbReference type="SFLD" id="SFLDG00358">
    <property type="entry name" value="Main_(cytGST)"/>
    <property type="match status" value="1"/>
</dbReference>
<dbReference type="PROSITE" id="PS50404">
    <property type="entry name" value="GST_NTER"/>
    <property type="match status" value="1"/>
</dbReference>
<evidence type="ECO:0000256" key="3">
    <source>
        <dbReference type="ARBA" id="ARBA00022679"/>
    </source>
</evidence>
<feature type="domain" description="GST N-terminal" evidence="7">
    <location>
        <begin position="612"/>
        <end position="696"/>
    </location>
</feature>